<protein>
    <submittedName>
        <fullName evidence="3">Uncharacterized protein</fullName>
    </submittedName>
</protein>
<dbReference type="EMBL" id="JAVHNS010000014">
    <property type="protein sequence ID" value="KAK6335789.1"/>
    <property type="molecule type" value="Genomic_DNA"/>
</dbReference>
<feature type="region of interest" description="Disordered" evidence="1">
    <location>
        <begin position="39"/>
        <end position="116"/>
    </location>
</feature>
<reference evidence="3 4" key="1">
    <citation type="submission" date="2019-10" db="EMBL/GenBank/DDBJ databases">
        <authorList>
            <person name="Palmer J.M."/>
        </authorList>
    </citation>
    <scope>NUCLEOTIDE SEQUENCE [LARGE SCALE GENOMIC DNA]</scope>
    <source>
        <strain evidence="3 4">TWF730</strain>
    </source>
</reference>
<evidence type="ECO:0000256" key="2">
    <source>
        <dbReference type="SAM" id="Phobius"/>
    </source>
</evidence>
<name>A0AAV9U7L2_9PEZI</name>
<feature type="transmembrane region" description="Helical" evidence="2">
    <location>
        <begin position="6"/>
        <end position="30"/>
    </location>
</feature>
<proteinExistence type="predicted"/>
<organism evidence="3 4">
    <name type="scientific">Orbilia blumenaviensis</name>
    <dbReference type="NCBI Taxonomy" id="1796055"/>
    <lineage>
        <taxon>Eukaryota</taxon>
        <taxon>Fungi</taxon>
        <taxon>Dikarya</taxon>
        <taxon>Ascomycota</taxon>
        <taxon>Pezizomycotina</taxon>
        <taxon>Orbiliomycetes</taxon>
        <taxon>Orbiliales</taxon>
        <taxon>Orbiliaceae</taxon>
        <taxon>Orbilia</taxon>
    </lineage>
</organism>
<sequence>MALSSEAIIALATLIIGLPSVFIGIYLFWINFRSPQNRRRTDLEEGSSSELSVLPTNEDFEPSASHRRVVGPPYHGVEANSTLHWTHNPSTNRASTFHMAQQSTSSSRLRERGHGH</sequence>
<dbReference type="Proteomes" id="UP001373714">
    <property type="component" value="Unassembled WGS sequence"/>
</dbReference>
<gene>
    <name evidence="3" type="ORF">TWF730_003166</name>
</gene>
<keyword evidence="4" id="KW-1185">Reference proteome</keyword>
<accession>A0AAV9U7L2</accession>
<dbReference type="AlphaFoldDB" id="A0AAV9U7L2"/>
<evidence type="ECO:0000256" key="1">
    <source>
        <dbReference type="SAM" id="MobiDB-lite"/>
    </source>
</evidence>
<evidence type="ECO:0000313" key="3">
    <source>
        <dbReference type="EMBL" id="KAK6335789.1"/>
    </source>
</evidence>
<keyword evidence="2" id="KW-1133">Transmembrane helix</keyword>
<evidence type="ECO:0000313" key="4">
    <source>
        <dbReference type="Proteomes" id="UP001373714"/>
    </source>
</evidence>
<comment type="caution">
    <text evidence="3">The sequence shown here is derived from an EMBL/GenBank/DDBJ whole genome shotgun (WGS) entry which is preliminary data.</text>
</comment>
<keyword evidence="2" id="KW-0472">Membrane</keyword>
<keyword evidence="2" id="KW-0812">Transmembrane</keyword>
<feature type="compositionally biased region" description="Polar residues" evidence="1">
    <location>
        <begin position="79"/>
        <end position="107"/>
    </location>
</feature>